<sequence>MQDASADTVSVDGGNDTFEDVTDDTTAEPTNGTAGCTESGVGGVETTSILFDNTPTDADGDAQPAAIPPRREVRYLYTQQGFLRHPVVPLPPAL</sequence>
<evidence type="ECO:0000313" key="2">
    <source>
        <dbReference type="EMBL" id="KAK3259527.1"/>
    </source>
</evidence>
<reference evidence="2 3" key="1">
    <citation type="journal article" date="2015" name="Genome Biol. Evol.">
        <title>Comparative Genomics of a Bacterivorous Green Alga Reveals Evolutionary Causalities and Consequences of Phago-Mixotrophic Mode of Nutrition.</title>
        <authorList>
            <person name="Burns J.A."/>
            <person name="Paasch A."/>
            <person name="Narechania A."/>
            <person name="Kim E."/>
        </authorList>
    </citation>
    <scope>NUCLEOTIDE SEQUENCE [LARGE SCALE GENOMIC DNA]</scope>
    <source>
        <strain evidence="2 3">PLY_AMNH</strain>
    </source>
</reference>
<dbReference type="Proteomes" id="UP001190700">
    <property type="component" value="Unassembled WGS sequence"/>
</dbReference>
<feature type="compositionally biased region" description="Polar residues" evidence="1">
    <location>
        <begin position="45"/>
        <end position="56"/>
    </location>
</feature>
<organism evidence="2 3">
    <name type="scientific">Cymbomonas tetramitiformis</name>
    <dbReference type="NCBI Taxonomy" id="36881"/>
    <lineage>
        <taxon>Eukaryota</taxon>
        <taxon>Viridiplantae</taxon>
        <taxon>Chlorophyta</taxon>
        <taxon>Pyramimonadophyceae</taxon>
        <taxon>Pyramimonadales</taxon>
        <taxon>Pyramimonadaceae</taxon>
        <taxon>Cymbomonas</taxon>
    </lineage>
</organism>
<keyword evidence="3" id="KW-1185">Reference proteome</keyword>
<protein>
    <submittedName>
        <fullName evidence="2">Uncharacterized protein</fullName>
    </submittedName>
</protein>
<feature type="region of interest" description="Disordered" evidence="1">
    <location>
        <begin position="1"/>
        <end position="67"/>
    </location>
</feature>
<gene>
    <name evidence="2" type="ORF">CYMTET_31476</name>
</gene>
<name>A0AAE0FH39_9CHLO</name>
<dbReference type="AlphaFoldDB" id="A0AAE0FH39"/>
<proteinExistence type="predicted"/>
<dbReference type="EMBL" id="LGRX02018664">
    <property type="protein sequence ID" value="KAK3259527.1"/>
    <property type="molecule type" value="Genomic_DNA"/>
</dbReference>
<evidence type="ECO:0000256" key="1">
    <source>
        <dbReference type="SAM" id="MobiDB-lite"/>
    </source>
</evidence>
<feature type="compositionally biased region" description="Acidic residues" evidence="1">
    <location>
        <begin position="17"/>
        <end position="26"/>
    </location>
</feature>
<accession>A0AAE0FH39</accession>
<comment type="caution">
    <text evidence="2">The sequence shown here is derived from an EMBL/GenBank/DDBJ whole genome shotgun (WGS) entry which is preliminary data.</text>
</comment>
<evidence type="ECO:0000313" key="3">
    <source>
        <dbReference type="Proteomes" id="UP001190700"/>
    </source>
</evidence>
<feature type="compositionally biased region" description="Polar residues" evidence="1">
    <location>
        <begin position="27"/>
        <end position="36"/>
    </location>
</feature>